<accession>A0A0V0RXD7</accession>
<reference evidence="2 3" key="1">
    <citation type="submission" date="2015-01" db="EMBL/GenBank/DDBJ databases">
        <title>Evolution of Trichinella species and genotypes.</title>
        <authorList>
            <person name="Korhonen P.K."/>
            <person name="Edoardo P."/>
            <person name="Giuseppe L.R."/>
            <person name="Gasser R.B."/>
        </authorList>
    </citation>
    <scope>NUCLEOTIDE SEQUENCE [LARGE SCALE GENOMIC DNA]</scope>
    <source>
        <strain evidence="2">ISS37</strain>
    </source>
</reference>
<keyword evidence="1" id="KW-0472">Membrane</keyword>
<evidence type="ECO:0000313" key="2">
    <source>
        <dbReference type="EMBL" id="KRX19148.1"/>
    </source>
</evidence>
<name>A0A0V0RXD7_9BILA</name>
<feature type="non-terminal residue" evidence="2">
    <location>
        <position position="58"/>
    </location>
</feature>
<sequence>MVTLASFSFGVLMQVNNEPGTGTNQIKEWSNSRTNFHRIFLLVVVGGVITVYWNAGYM</sequence>
<evidence type="ECO:0000256" key="1">
    <source>
        <dbReference type="SAM" id="Phobius"/>
    </source>
</evidence>
<dbReference type="OrthoDB" id="5932496at2759"/>
<gene>
    <name evidence="2" type="ORF">T07_13281</name>
</gene>
<proteinExistence type="predicted"/>
<dbReference type="EMBL" id="JYDL01000063">
    <property type="protein sequence ID" value="KRX19148.1"/>
    <property type="molecule type" value="Genomic_DNA"/>
</dbReference>
<dbReference type="AlphaFoldDB" id="A0A0V0RXD7"/>
<keyword evidence="1" id="KW-0812">Transmembrane</keyword>
<protein>
    <submittedName>
        <fullName evidence="2">Uncharacterized protein</fullName>
    </submittedName>
</protein>
<keyword evidence="3" id="KW-1185">Reference proteome</keyword>
<evidence type="ECO:0000313" key="3">
    <source>
        <dbReference type="Proteomes" id="UP000054630"/>
    </source>
</evidence>
<organism evidence="2 3">
    <name type="scientific">Trichinella nelsoni</name>
    <dbReference type="NCBI Taxonomy" id="6336"/>
    <lineage>
        <taxon>Eukaryota</taxon>
        <taxon>Metazoa</taxon>
        <taxon>Ecdysozoa</taxon>
        <taxon>Nematoda</taxon>
        <taxon>Enoplea</taxon>
        <taxon>Dorylaimia</taxon>
        <taxon>Trichinellida</taxon>
        <taxon>Trichinellidae</taxon>
        <taxon>Trichinella</taxon>
    </lineage>
</organism>
<dbReference type="Proteomes" id="UP000054630">
    <property type="component" value="Unassembled WGS sequence"/>
</dbReference>
<keyword evidence="1" id="KW-1133">Transmembrane helix</keyword>
<comment type="caution">
    <text evidence="2">The sequence shown here is derived from an EMBL/GenBank/DDBJ whole genome shotgun (WGS) entry which is preliminary data.</text>
</comment>
<feature type="transmembrane region" description="Helical" evidence="1">
    <location>
        <begin position="36"/>
        <end position="55"/>
    </location>
</feature>